<evidence type="ECO:0000256" key="1">
    <source>
        <dbReference type="SAM" id="MobiDB-lite"/>
    </source>
</evidence>
<dbReference type="STRING" id="573508.A0A1E3B8Z3"/>
<evidence type="ECO:0000313" key="3">
    <source>
        <dbReference type="Proteomes" id="UP000094569"/>
    </source>
</evidence>
<dbReference type="VEuPathDB" id="FungiDB:SI65_07110"/>
<keyword evidence="3" id="KW-1185">Reference proteome</keyword>
<name>A0A1E3B8Z3_ASPCR</name>
<reference evidence="2 3" key="1">
    <citation type="journal article" date="2016" name="BMC Genomics">
        <title>Comparative genomic and transcriptomic analyses of the Fuzhuan brick tea-fermentation fungus Aspergillus cristatus.</title>
        <authorList>
            <person name="Ge Y."/>
            <person name="Wang Y."/>
            <person name="Liu Y."/>
            <person name="Tan Y."/>
            <person name="Ren X."/>
            <person name="Zhang X."/>
            <person name="Hyde K.D."/>
            <person name="Liu Y."/>
            <person name="Liu Z."/>
        </authorList>
    </citation>
    <scope>NUCLEOTIDE SEQUENCE [LARGE SCALE GENOMIC DNA]</scope>
    <source>
        <strain evidence="2 3">GZAAS20.1005</strain>
    </source>
</reference>
<proteinExistence type="predicted"/>
<protein>
    <submittedName>
        <fullName evidence="2">Uncharacterized protein</fullName>
    </submittedName>
</protein>
<sequence>MQCIGKSVAFTRFLTRTIVSLYSSKPSKDKEMIKEKEPVVDEHPVEPTAKRRCLRQRSASAAKGLSSEPDTPLLVPEAKSEDKPEPVEPLQKRQKPSWWPTAEDGDL</sequence>
<dbReference type="EMBL" id="JXNT01000008">
    <property type="protein sequence ID" value="ODM17435.1"/>
    <property type="molecule type" value="Genomic_DNA"/>
</dbReference>
<accession>A0A1E3B8Z3</accession>
<organism evidence="2 3">
    <name type="scientific">Aspergillus cristatus</name>
    <name type="common">Chinese Fuzhuan brick tea-fermentation fungus</name>
    <name type="synonym">Eurotium cristatum</name>
    <dbReference type="NCBI Taxonomy" id="573508"/>
    <lineage>
        <taxon>Eukaryota</taxon>
        <taxon>Fungi</taxon>
        <taxon>Dikarya</taxon>
        <taxon>Ascomycota</taxon>
        <taxon>Pezizomycotina</taxon>
        <taxon>Eurotiomycetes</taxon>
        <taxon>Eurotiomycetidae</taxon>
        <taxon>Eurotiales</taxon>
        <taxon>Aspergillaceae</taxon>
        <taxon>Aspergillus</taxon>
        <taxon>Aspergillus subgen. Aspergillus</taxon>
    </lineage>
</organism>
<feature type="region of interest" description="Disordered" evidence="1">
    <location>
        <begin position="26"/>
        <end position="107"/>
    </location>
</feature>
<comment type="caution">
    <text evidence="2">The sequence shown here is derived from an EMBL/GenBank/DDBJ whole genome shotgun (WGS) entry which is preliminary data.</text>
</comment>
<dbReference type="AlphaFoldDB" id="A0A1E3B8Z3"/>
<evidence type="ECO:0000313" key="2">
    <source>
        <dbReference type="EMBL" id="ODM17435.1"/>
    </source>
</evidence>
<dbReference type="Proteomes" id="UP000094569">
    <property type="component" value="Unassembled WGS sequence"/>
</dbReference>
<feature type="compositionally biased region" description="Basic and acidic residues" evidence="1">
    <location>
        <begin position="26"/>
        <end position="49"/>
    </location>
</feature>
<gene>
    <name evidence="2" type="ORF">SI65_07110</name>
</gene>